<keyword evidence="2" id="KW-0547">Nucleotide-binding</keyword>
<keyword evidence="3" id="KW-0067">ATP-binding</keyword>
<dbReference type="InterPro" id="IPR001482">
    <property type="entry name" value="T2SS/T4SS_dom"/>
</dbReference>
<dbReference type="RefSeq" id="WP_420904733.1">
    <property type="nucleotide sequence ID" value="NZ_BAAFGK010000004.1"/>
</dbReference>
<evidence type="ECO:0000256" key="2">
    <source>
        <dbReference type="ARBA" id="ARBA00022741"/>
    </source>
</evidence>
<dbReference type="EMBL" id="BAAFGK010000004">
    <property type="protein sequence ID" value="GAB0057021.1"/>
    <property type="molecule type" value="Genomic_DNA"/>
</dbReference>
<dbReference type="SUPFAM" id="SSF160246">
    <property type="entry name" value="EspE N-terminal domain-like"/>
    <property type="match status" value="1"/>
</dbReference>
<dbReference type="PANTHER" id="PTHR30258">
    <property type="entry name" value="TYPE II SECRETION SYSTEM PROTEIN GSPE-RELATED"/>
    <property type="match status" value="1"/>
</dbReference>
<comment type="similarity">
    <text evidence="1">Belongs to the GSP E family.</text>
</comment>
<dbReference type="SUPFAM" id="SSF52540">
    <property type="entry name" value="P-loop containing nucleoside triphosphate hydrolases"/>
    <property type="match status" value="1"/>
</dbReference>
<dbReference type="PROSITE" id="PS00662">
    <property type="entry name" value="T2SP_E"/>
    <property type="match status" value="1"/>
</dbReference>
<name>A0ABQ0C811_9PROT</name>
<protein>
    <recommendedName>
        <fullName evidence="4">Bacterial type II secretion system protein E domain-containing protein</fullName>
    </recommendedName>
</protein>
<organism evidence="5 6">
    <name type="scientific">Candidatus Magnetaquiglobus chichijimensis</name>
    <dbReference type="NCBI Taxonomy" id="3141448"/>
    <lineage>
        <taxon>Bacteria</taxon>
        <taxon>Pseudomonadati</taxon>
        <taxon>Pseudomonadota</taxon>
        <taxon>Magnetococcia</taxon>
        <taxon>Magnetococcales</taxon>
        <taxon>Candidatus Magnetaquicoccaceae</taxon>
        <taxon>Candidatus Magnetaquiglobus</taxon>
    </lineage>
</organism>
<evidence type="ECO:0000313" key="5">
    <source>
        <dbReference type="EMBL" id="GAB0057021.1"/>
    </source>
</evidence>
<evidence type="ECO:0000313" key="6">
    <source>
        <dbReference type="Proteomes" id="UP001628193"/>
    </source>
</evidence>
<dbReference type="InterPro" id="IPR027417">
    <property type="entry name" value="P-loop_NTPase"/>
</dbReference>
<keyword evidence="6" id="KW-1185">Reference proteome</keyword>
<comment type="caution">
    <text evidence="5">The sequence shown here is derived from an EMBL/GenBank/DDBJ whole genome shotgun (WGS) entry which is preliminary data.</text>
</comment>
<sequence>MISSLSLRSRLERRPVKNHLTLIIQDRTVLVVHVDATRRPQVTPFANSAEGVASCAARLDALAPRLPVHLLLDIQGEEAHPESIPALWGRNRRELIARRLERRFRATPFRAAESQGKHNDGNERLLLRGITEPGRVQPWLDLLRDRDRPVAGIWSVPLLTPLLRTALAPESDAWSALITFHPDGHRQTLFHQGEPLSSRLIAGRSEAGGETLDLALAEIDRTRLYLASLRRMPNAQSGQVLILAPDGGLPALQAAMAQRTHPCATCQTIPLGVTARDLGFTPTGTQDDTNLLFMFLLLGRRRPPSGYSLPEPLSWRARLTARFRPRAHDPEPLPVVQGAPRLGDLLVTRGVISADQLAIALDEQQRQPQPLGKIVVALGFVPERTLRDLLGDLWRQESIDLDPDLLDPAAAQILPAALAKRHRVAPISWSPAEHHLVVAMANTLEMTTYDKIRAQLPPGATLTCKLATESAIHAAIDTLYGVELSVDGILHEIESGEVDAESLEPHAGEFAHPLIRLVDALLLDAIRHDASDLHFSPMDGFMRIRYRIDGVLREVRSLPRKFQAGITVRLKVMSGMDIAETRLPQDGHFSRTIAGRAIDFRVSTQPTLFGENLVLRVLDRSRGQLSLDALGLSAHNRAAIDRMMAQPEGIILVTGPTGSGKTTTLYSMIATLDASARNIMTQEDPVEYPMPSILQTQVNEGIQLDFATGVRSILRQDPDIILVGEIRDPDTARMALRAAMTGHQVYSTLHTNSALGAMPRLLDMGVEPHALTGNIIGVLAQRLLRRLCPRCKSPHPLDAAACRLLGVDEATPPMVFRAIGCPACGQSGYKGRMCVMEALIVDETINDLIARRAHPGEFRVAARERGFVPLHADGARRVIDGETSLEELTRVLGMQGWEERAPSSGSDAP</sequence>
<dbReference type="CDD" id="cd01129">
    <property type="entry name" value="PulE-GspE-like"/>
    <property type="match status" value="1"/>
</dbReference>
<dbReference type="Gene3D" id="3.40.50.300">
    <property type="entry name" value="P-loop containing nucleotide triphosphate hydrolases"/>
    <property type="match status" value="1"/>
</dbReference>
<dbReference type="Gene3D" id="3.30.300.160">
    <property type="entry name" value="Type II secretion system, protein E, N-terminal domain"/>
    <property type="match status" value="1"/>
</dbReference>
<dbReference type="PANTHER" id="PTHR30258:SF2">
    <property type="entry name" value="COMG OPERON PROTEIN 1"/>
    <property type="match status" value="1"/>
</dbReference>
<dbReference type="InterPro" id="IPR007831">
    <property type="entry name" value="T2SS_GspE_N"/>
</dbReference>
<evidence type="ECO:0000256" key="3">
    <source>
        <dbReference type="ARBA" id="ARBA00022840"/>
    </source>
</evidence>
<dbReference type="Pfam" id="PF05157">
    <property type="entry name" value="MshEN"/>
    <property type="match status" value="1"/>
</dbReference>
<dbReference type="InterPro" id="IPR037257">
    <property type="entry name" value="T2SS_E_N_sf"/>
</dbReference>
<dbReference type="Pfam" id="PF00437">
    <property type="entry name" value="T2SSE"/>
    <property type="match status" value="1"/>
</dbReference>
<evidence type="ECO:0000256" key="1">
    <source>
        <dbReference type="ARBA" id="ARBA00006611"/>
    </source>
</evidence>
<dbReference type="Gene3D" id="3.30.450.90">
    <property type="match status" value="1"/>
</dbReference>
<reference evidence="5 6" key="2">
    <citation type="submission" date="2024-09" db="EMBL/GenBank/DDBJ databases">
        <title>Draft genome sequence of Candidatus Magnetaquicoccaceae bacterium FCR-1.</title>
        <authorList>
            <person name="Shimoshige H."/>
            <person name="Shimamura S."/>
            <person name="Taoka A."/>
            <person name="Kobayashi H."/>
            <person name="Maekawa T."/>
        </authorList>
    </citation>
    <scope>NUCLEOTIDE SEQUENCE [LARGE SCALE GENOMIC DNA]</scope>
    <source>
        <strain evidence="5 6">FCR-1</strain>
    </source>
</reference>
<proteinExistence type="inferred from homology"/>
<evidence type="ECO:0000259" key="4">
    <source>
        <dbReference type="PROSITE" id="PS00662"/>
    </source>
</evidence>
<gene>
    <name evidence="5" type="ORF">SIID45300_01341</name>
</gene>
<reference evidence="5 6" key="1">
    <citation type="submission" date="2024-05" db="EMBL/GenBank/DDBJ databases">
        <authorList>
            <consortium name="Candidatus Magnetaquicoccaceae bacterium FCR-1 genome sequencing consortium"/>
            <person name="Shimoshige H."/>
            <person name="Shimamura S."/>
            <person name="Taoka A."/>
            <person name="Kobayashi H."/>
            <person name="Maekawa T."/>
        </authorList>
    </citation>
    <scope>NUCLEOTIDE SEQUENCE [LARGE SCALE GENOMIC DNA]</scope>
    <source>
        <strain evidence="5 6">FCR-1</strain>
    </source>
</reference>
<accession>A0ABQ0C811</accession>
<dbReference type="Proteomes" id="UP001628193">
    <property type="component" value="Unassembled WGS sequence"/>
</dbReference>
<feature type="domain" description="Bacterial type II secretion system protein E" evidence="4">
    <location>
        <begin position="714"/>
        <end position="728"/>
    </location>
</feature>